<dbReference type="EMBL" id="BKAM01000043">
    <property type="protein sequence ID" value="GEP72985.1"/>
    <property type="molecule type" value="Genomic_DNA"/>
</dbReference>
<feature type="compositionally biased region" description="Basic and acidic residues" evidence="1">
    <location>
        <begin position="1"/>
        <end position="16"/>
    </location>
</feature>
<evidence type="ECO:0000256" key="1">
    <source>
        <dbReference type="SAM" id="MobiDB-lite"/>
    </source>
</evidence>
<sequence length="62" mass="7793">MAKQRYTEAQREANERWRKKNRERTQYLNKRSITKHFISDLATDDDLREIQEWVRNRLKQNE</sequence>
<protein>
    <submittedName>
        <fullName evidence="2">Uncharacterized protein</fullName>
    </submittedName>
</protein>
<organism evidence="2 3">
    <name type="scientific">Lentilactobacillus rapi</name>
    <dbReference type="NCBI Taxonomy" id="481723"/>
    <lineage>
        <taxon>Bacteria</taxon>
        <taxon>Bacillati</taxon>
        <taxon>Bacillota</taxon>
        <taxon>Bacilli</taxon>
        <taxon>Lactobacillales</taxon>
        <taxon>Lactobacillaceae</taxon>
        <taxon>Lentilactobacillus</taxon>
    </lineage>
</organism>
<name>A0A512PP59_9LACO</name>
<gene>
    <name evidence="2" type="ORF">LRA02_18530</name>
</gene>
<dbReference type="OrthoDB" id="2309752at2"/>
<evidence type="ECO:0000313" key="2">
    <source>
        <dbReference type="EMBL" id="GEP72985.1"/>
    </source>
</evidence>
<accession>A0A512PP59</accession>
<comment type="caution">
    <text evidence="2">The sequence shown here is derived from an EMBL/GenBank/DDBJ whole genome shotgun (WGS) entry which is preliminary data.</text>
</comment>
<evidence type="ECO:0000313" key="3">
    <source>
        <dbReference type="Proteomes" id="UP000321569"/>
    </source>
</evidence>
<dbReference type="Proteomes" id="UP000321569">
    <property type="component" value="Unassembled WGS sequence"/>
</dbReference>
<dbReference type="AlphaFoldDB" id="A0A512PP59"/>
<proteinExistence type="predicted"/>
<feature type="region of interest" description="Disordered" evidence="1">
    <location>
        <begin position="1"/>
        <end position="23"/>
    </location>
</feature>
<reference evidence="2 3" key="1">
    <citation type="submission" date="2019-07" db="EMBL/GenBank/DDBJ databases">
        <title>Whole genome shotgun sequence of Lactobacillus rapi NBRC 109618.</title>
        <authorList>
            <person name="Hosoyama A."/>
            <person name="Uohara A."/>
            <person name="Ohji S."/>
            <person name="Ichikawa N."/>
        </authorList>
    </citation>
    <scope>NUCLEOTIDE SEQUENCE [LARGE SCALE GENOMIC DNA]</scope>
    <source>
        <strain evidence="2 3">NBRC 109618</strain>
    </source>
</reference>
<dbReference type="RefSeq" id="WP_054748209.1">
    <property type="nucleotide sequence ID" value="NZ_BKAM01000043.1"/>
</dbReference>